<dbReference type="EMBL" id="FPIW01000078">
    <property type="protein sequence ID" value="SFW71570.1"/>
    <property type="molecule type" value="Genomic_DNA"/>
</dbReference>
<dbReference type="CDD" id="cd07989">
    <property type="entry name" value="LPLAT_AGPAT-like"/>
    <property type="match status" value="1"/>
</dbReference>
<dbReference type="SUPFAM" id="SSF69593">
    <property type="entry name" value="Glycerol-3-phosphate (1)-acyltransferase"/>
    <property type="match status" value="1"/>
</dbReference>
<accession>A0AA94HV66</accession>
<evidence type="ECO:0000313" key="5">
    <source>
        <dbReference type="EMBL" id="SFW71570.1"/>
    </source>
</evidence>
<keyword evidence="2" id="KW-0808">Transferase</keyword>
<proteinExistence type="predicted"/>
<evidence type="ECO:0000313" key="6">
    <source>
        <dbReference type="Proteomes" id="UP000182680"/>
    </source>
</evidence>
<evidence type="ECO:0000256" key="2">
    <source>
        <dbReference type="ARBA" id="ARBA00022679"/>
    </source>
</evidence>
<dbReference type="Pfam" id="PF01553">
    <property type="entry name" value="Acyltransferase"/>
    <property type="match status" value="1"/>
</dbReference>
<dbReference type="SMART" id="SM00563">
    <property type="entry name" value="PlsC"/>
    <property type="match status" value="1"/>
</dbReference>
<comment type="caution">
    <text evidence="5">The sequence shown here is derived from an EMBL/GenBank/DDBJ whole genome shotgun (WGS) entry which is preliminary data.</text>
</comment>
<dbReference type="RefSeq" id="WP_072312494.1">
    <property type="nucleotide sequence ID" value="NZ_FPIW01000078.1"/>
</dbReference>
<organism evidence="5 6">
    <name type="scientific">Desulfovibrio desulfuricans</name>
    <dbReference type="NCBI Taxonomy" id="876"/>
    <lineage>
        <taxon>Bacteria</taxon>
        <taxon>Pseudomonadati</taxon>
        <taxon>Thermodesulfobacteriota</taxon>
        <taxon>Desulfovibrionia</taxon>
        <taxon>Desulfovibrionales</taxon>
        <taxon>Desulfovibrionaceae</taxon>
        <taxon>Desulfovibrio</taxon>
    </lineage>
</organism>
<dbReference type="PANTHER" id="PTHR10434">
    <property type="entry name" value="1-ACYL-SN-GLYCEROL-3-PHOSPHATE ACYLTRANSFERASE"/>
    <property type="match status" value="1"/>
</dbReference>
<name>A0AA94HV66_DESDE</name>
<protein>
    <submittedName>
        <fullName evidence="5">1-acyl-sn-glycerol-3-phosphate acyltransferase</fullName>
    </submittedName>
</protein>
<dbReference type="GO" id="GO:0003841">
    <property type="term" value="F:1-acylglycerol-3-phosphate O-acyltransferase activity"/>
    <property type="evidence" value="ECO:0007669"/>
    <property type="project" value="TreeGrafter"/>
</dbReference>
<dbReference type="InterPro" id="IPR002123">
    <property type="entry name" value="Plipid/glycerol_acylTrfase"/>
</dbReference>
<keyword evidence="3 5" id="KW-0012">Acyltransferase</keyword>
<dbReference type="GO" id="GO:0006654">
    <property type="term" value="P:phosphatidic acid biosynthetic process"/>
    <property type="evidence" value="ECO:0007669"/>
    <property type="project" value="TreeGrafter"/>
</dbReference>
<evidence type="ECO:0000256" key="1">
    <source>
        <dbReference type="ARBA" id="ARBA00005189"/>
    </source>
</evidence>
<sequence>MHPFIEGEFAKKFLTGDTYASQETHTGFFTRLMPSLSFYSRLFGGPLRWLCARAAKGKCDDSAWVHASVWVSDLMERIGCPIEVQGMNAIEEVGGPCLFVANHMSTLETFMLPGMIRPRMPVTFVVKKSLTTMPLFGPVMRSRDPIVLGRSNPREDLAAVLEGGLERLNKGISIIVFPQSTRALNFDQRHFNTIGIKLARKAGVPLIPLALKTDAWGQGQKIKELGPVKPGMPVRYCFASPVHIQGQGKEEHAAICRHIAEHLENWQRLDGINARAV</sequence>
<evidence type="ECO:0000256" key="3">
    <source>
        <dbReference type="ARBA" id="ARBA00023315"/>
    </source>
</evidence>
<reference evidence="6" key="1">
    <citation type="submission" date="2016-11" db="EMBL/GenBank/DDBJ databases">
        <authorList>
            <person name="Jaros S."/>
            <person name="Januszkiewicz K."/>
            <person name="Wedrychowicz H."/>
        </authorList>
    </citation>
    <scope>NUCLEOTIDE SEQUENCE [LARGE SCALE GENOMIC DNA]</scope>
    <source>
        <strain evidence="6">DSM 7057</strain>
    </source>
</reference>
<dbReference type="Proteomes" id="UP000182680">
    <property type="component" value="Unassembled WGS sequence"/>
</dbReference>
<evidence type="ECO:0000259" key="4">
    <source>
        <dbReference type="SMART" id="SM00563"/>
    </source>
</evidence>
<gene>
    <name evidence="5" type="ORF">SAMN02910291_02685</name>
</gene>
<feature type="domain" description="Phospholipid/glycerol acyltransferase" evidence="4">
    <location>
        <begin position="97"/>
        <end position="214"/>
    </location>
</feature>
<dbReference type="PANTHER" id="PTHR10434:SF40">
    <property type="entry name" value="1-ACYL-SN-GLYCEROL-3-PHOSPHATE ACYLTRANSFERASE"/>
    <property type="match status" value="1"/>
</dbReference>
<comment type="pathway">
    <text evidence="1">Lipid metabolism.</text>
</comment>
<dbReference type="AlphaFoldDB" id="A0AA94HV66"/>